<feature type="domain" description="Arginine repressor C-terminal" evidence="10">
    <location>
        <begin position="87"/>
        <end position="151"/>
    </location>
</feature>
<keyword evidence="3 7" id="KW-0963">Cytoplasm</keyword>
<dbReference type="GO" id="GO:0003700">
    <property type="term" value="F:DNA-binding transcription factor activity"/>
    <property type="evidence" value="ECO:0007669"/>
    <property type="project" value="UniProtKB-UniRule"/>
</dbReference>
<sequence>MSQSKYKIKKVRQQKIRQLIETKEISTQEQLVNELQKCNIPVTQATLSRDLREIGVIKVTKGLGEYVYKISDETASSERELKNKFLNFVREIKETGNLILIKTPPGEAQAVARVIDLAEIEHILGTVAGDDTILVVVDDVEDAKKIKKKFQDLCIKPKT</sequence>
<dbReference type="Pfam" id="PF01316">
    <property type="entry name" value="Arg_repressor"/>
    <property type="match status" value="1"/>
</dbReference>
<comment type="pathway">
    <text evidence="7">Amino-acid biosynthesis; L-arginine biosynthesis [regulation].</text>
</comment>
<dbReference type="GO" id="GO:0005737">
    <property type="term" value="C:cytoplasm"/>
    <property type="evidence" value="ECO:0007669"/>
    <property type="project" value="UniProtKB-SubCell"/>
</dbReference>
<feature type="domain" description="Arginine repressor DNA-binding" evidence="9">
    <location>
        <begin position="9"/>
        <end position="74"/>
    </location>
</feature>
<dbReference type="AlphaFoldDB" id="A0A7C6EL39"/>
<evidence type="ECO:0000256" key="7">
    <source>
        <dbReference type="HAMAP-Rule" id="MF_00173"/>
    </source>
</evidence>
<comment type="function">
    <text evidence="7">Regulates arginine biosynthesis genes.</text>
</comment>
<keyword evidence="5 7" id="KW-0238">DNA-binding</keyword>
<keyword evidence="7" id="KW-0678">Repressor</keyword>
<keyword evidence="4 7" id="KW-0805">Transcription regulation</keyword>
<comment type="subcellular location">
    <subcellularLocation>
        <location evidence="1 7">Cytoplasm</location>
    </subcellularLocation>
</comment>
<dbReference type="GO" id="GO:0006526">
    <property type="term" value="P:L-arginine biosynthetic process"/>
    <property type="evidence" value="ECO:0007669"/>
    <property type="project" value="UniProtKB-UniPathway"/>
</dbReference>
<dbReference type="PRINTS" id="PR01467">
    <property type="entry name" value="ARGREPRESSOR"/>
</dbReference>
<dbReference type="HAMAP" id="MF_00173">
    <property type="entry name" value="Arg_repressor"/>
    <property type="match status" value="1"/>
</dbReference>
<comment type="similarity">
    <text evidence="2 7">Belongs to the ArgR family.</text>
</comment>
<reference evidence="11" key="1">
    <citation type="journal article" date="2020" name="mSystems">
        <title>Genome- and Community-Level Interaction Insights into Carbon Utilization and Element Cycling Functions of Hydrothermarchaeota in Hydrothermal Sediment.</title>
        <authorList>
            <person name="Zhou Z."/>
            <person name="Liu Y."/>
            <person name="Xu W."/>
            <person name="Pan J."/>
            <person name="Luo Z.H."/>
            <person name="Li M."/>
        </authorList>
    </citation>
    <scope>NUCLEOTIDE SEQUENCE [LARGE SCALE GENOMIC DNA]</scope>
    <source>
        <strain evidence="11">SpSt-783</strain>
    </source>
</reference>
<dbReference type="GO" id="GO:1900079">
    <property type="term" value="P:regulation of arginine biosynthetic process"/>
    <property type="evidence" value="ECO:0007669"/>
    <property type="project" value="UniProtKB-UniRule"/>
</dbReference>
<dbReference type="InterPro" id="IPR036251">
    <property type="entry name" value="Arg_repress_C_sf"/>
</dbReference>
<protein>
    <recommendedName>
        <fullName evidence="7 8">Arginine repressor</fullName>
    </recommendedName>
</protein>
<dbReference type="InterPro" id="IPR020900">
    <property type="entry name" value="Arg_repress_DNA-bd"/>
</dbReference>
<evidence type="ECO:0000256" key="8">
    <source>
        <dbReference type="NCBIfam" id="TIGR01529"/>
    </source>
</evidence>
<dbReference type="UniPathway" id="UPA00068"/>
<accession>A0A7C6EL39</accession>
<dbReference type="PANTHER" id="PTHR34471">
    <property type="entry name" value="ARGININE REPRESSOR"/>
    <property type="match status" value="1"/>
</dbReference>
<dbReference type="InterPro" id="IPR020899">
    <property type="entry name" value="Arg_repress_C"/>
</dbReference>
<keyword evidence="7" id="KW-0055">Arginine biosynthesis</keyword>
<proteinExistence type="inferred from homology"/>
<keyword evidence="7" id="KW-0028">Amino-acid biosynthesis</keyword>
<dbReference type="PANTHER" id="PTHR34471:SF1">
    <property type="entry name" value="ARGININE REPRESSOR"/>
    <property type="match status" value="1"/>
</dbReference>
<dbReference type="InterPro" id="IPR036390">
    <property type="entry name" value="WH_DNA-bd_sf"/>
</dbReference>
<evidence type="ECO:0000259" key="9">
    <source>
        <dbReference type="Pfam" id="PF01316"/>
    </source>
</evidence>
<dbReference type="GO" id="GO:0051259">
    <property type="term" value="P:protein complex oligomerization"/>
    <property type="evidence" value="ECO:0007669"/>
    <property type="project" value="InterPro"/>
</dbReference>
<dbReference type="GO" id="GO:0034618">
    <property type="term" value="F:arginine binding"/>
    <property type="evidence" value="ECO:0007669"/>
    <property type="project" value="InterPro"/>
</dbReference>
<comment type="caution">
    <text evidence="11">The sequence shown here is derived from an EMBL/GenBank/DDBJ whole genome shotgun (WGS) entry which is preliminary data.</text>
</comment>
<dbReference type="EMBL" id="DTHJ01000149">
    <property type="protein sequence ID" value="HHS63408.1"/>
    <property type="molecule type" value="Genomic_DNA"/>
</dbReference>
<evidence type="ECO:0000256" key="1">
    <source>
        <dbReference type="ARBA" id="ARBA00004496"/>
    </source>
</evidence>
<keyword evidence="6 7" id="KW-0804">Transcription</keyword>
<dbReference type="SUPFAM" id="SSF46785">
    <property type="entry name" value="Winged helix' DNA-binding domain"/>
    <property type="match status" value="1"/>
</dbReference>
<evidence type="ECO:0000256" key="5">
    <source>
        <dbReference type="ARBA" id="ARBA00023125"/>
    </source>
</evidence>
<evidence type="ECO:0000313" key="11">
    <source>
        <dbReference type="EMBL" id="HHS63408.1"/>
    </source>
</evidence>
<evidence type="ECO:0000256" key="6">
    <source>
        <dbReference type="ARBA" id="ARBA00023163"/>
    </source>
</evidence>
<dbReference type="Gene3D" id="3.30.1360.40">
    <property type="match status" value="1"/>
</dbReference>
<dbReference type="InterPro" id="IPR001669">
    <property type="entry name" value="Arg_repress"/>
</dbReference>
<gene>
    <name evidence="7 11" type="primary">argR</name>
    <name evidence="11" type="ORF">ENV70_07370</name>
</gene>
<evidence type="ECO:0000259" key="10">
    <source>
        <dbReference type="Pfam" id="PF02863"/>
    </source>
</evidence>
<dbReference type="Gene3D" id="1.10.10.10">
    <property type="entry name" value="Winged helix-like DNA-binding domain superfamily/Winged helix DNA-binding domain"/>
    <property type="match status" value="1"/>
</dbReference>
<dbReference type="Pfam" id="PF02863">
    <property type="entry name" value="Arg_repressor_C"/>
    <property type="match status" value="1"/>
</dbReference>
<dbReference type="SUPFAM" id="SSF55252">
    <property type="entry name" value="C-terminal domain of arginine repressor"/>
    <property type="match status" value="1"/>
</dbReference>
<organism evidence="11">
    <name type="scientific">candidate division WOR-3 bacterium</name>
    <dbReference type="NCBI Taxonomy" id="2052148"/>
    <lineage>
        <taxon>Bacteria</taxon>
        <taxon>Bacteria division WOR-3</taxon>
    </lineage>
</organism>
<evidence type="ECO:0000256" key="4">
    <source>
        <dbReference type="ARBA" id="ARBA00023015"/>
    </source>
</evidence>
<dbReference type="InterPro" id="IPR036388">
    <property type="entry name" value="WH-like_DNA-bd_sf"/>
</dbReference>
<evidence type="ECO:0000256" key="3">
    <source>
        <dbReference type="ARBA" id="ARBA00022490"/>
    </source>
</evidence>
<dbReference type="NCBIfam" id="TIGR01529">
    <property type="entry name" value="argR_whole"/>
    <property type="match status" value="1"/>
</dbReference>
<name>A0A7C6EL39_UNCW3</name>
<evidence type="ECO:0000256" key="2">
    <source>
        <dbReference type="ARBA" id="ARBA00008316"/>
    </source>
</evidence>
<dbReference type="GO" id="GO:0003677">
    <property type="term" value="F:DNA binding"/>
    <property type="evidence" value="ECO:0007669"/>
    <property type="project" value="UniProtKB-KW"/>
</dbReference>